<dbReference type="Pfam" id="PF00581">
    <property type="entry name" value="Rhodanese"/>
    <property type="match status" value="1"/>
</dbReference>
<accession>A0ABV2TT53</accession>
<protein>
    <submittedName>
        <fullName evidence="2">Rhodanese-like domain-containing protein</fullName>
    </submittedName>
</protein>
<dbReference type="PANTHER" id="PTHR45431">
    <property type="entry name" value="RHODANESE-LIKE DOMAIN-CONTAINING PROTEIN 15, CHLOROPLASTIC"/>
    <property type="match status" value="1"/>
</dbReference>
<dbReference type="RefSeq" id="WP_354617265.1">
    <property type="nucleotide sequence ID" value="NZ_JBEWYP010000001.1"/>
</dbReference>
<evidence type="ECO:0000259" key="1">
    <source>
        <dbReference type="PROSITE" id="PS50206"/>
    </source>
</evidence>
<evidence type="ECO:0000313" key="2">
    <source>
        <dbReference type="EMBL" id="MET7028434.1"/>
    </source>
</evidence>
<reference evidence="2 3" key="1">
    <citation type="submission" date="2024-07" db="EMBL/GenBank/DDBJ databases">
        <title>The genome sequence of type strain Sediminicola luteus GDMCC 1.2596T.</title>
        <authorList>
            <person name="Liu Y."/>
        </authorList>
    </citation>
    <scope>NUCLEOTIDE SEQUENCE [LARGE SCALE GENOMIC DNA]</scope>
    <source>
        <strain evidence="2 3">GDMCC 1.2596</strain>
    </source>
</reference>
<gene>
    <name evidence="2" type="ORF">ABXZ32_03455</name>
</gene>
<dbReference type="SMART" id="SM00450">
    <property type="entry name" value="RHOD"/>
    <property type="match status" value="1"/>
</dbReference>
<dbReference type="InterPro" id="IPR001763">
    <property type="entry name" value="Rhodanese-like_dom"/>
</dbReference>
<dbReference type="Proteomes" id="UP001549773">
    <property type="component" value="Unassembled WGS sequence"/>
</dbReference>
<dbReference type="Gene3D" id="3.40.250.10">
    <property type="entry name" value="Rhodanese-like domain"/>
    <property type="match status" value="1"/>
</dbReference>
<dbReference type="SUPFAM" id="SSF52821">
    <property type="entry name" value="Rhodanese/Cell cycle control phosphatase"/>
    <property type="match status" value="1"/>
</dbReference>
<evidence type="ECO:0000313" key="3">
    <source>
        <dbReference type="Proteomes" id="UP001549773"/>
    </source>
</evidence>
<keyword evidence="3" id="KW-1185">Reference proteome</keyword>
<sequence>MKTILSLLLFAIVQFGMAQIKTIPIASLSENQLVSVVLVDVRTPSEFEAGHLKNAKNINWMGDTFAKQFEAVSKDQPVYVYCKVGGRSLKAAEWLLAHGYKNVTNLSGGYDAFLQKKKP</sequence>
<dbReference type="CDD" id="cd00158">
    <property type="entry name" value="RHOD"/>
    <property type="match status" value="1"/>
</dbReference>
<comment type="caution">
    <text evidence="2">The sequence shown here is derived from an EMBL/GenBank/DDBJ whole genome shotgun (WGS) entry which is preliminary data.</text>
</comment>
<organism evidence="2 3">
    <name type="scientific">Sediminicola luteus</name>
    <dbReference type="NCBI Taxonomy" id="319238"/>
    <lineage>
        <taxon>Bacteria</taxon>
        <taxon>Pseudomonadati</taxon>
        <taxon>Bacteroidota</taxon>
        <taxon>Flavobacteriia</taxon>
        <taxon>Flavobacteriales</taxon>
        <taxon>Flavobacteriaceae</taxon>
        <taxon>Sediminicola</taxon>
    </lineage>
</organism>
<dbReference type="PROSITE" id="PS50206">
    <property type="entry name" value="RHODANESE_3"/>
    <property type="match status" value="1"/>
</dbReference>
<dbReference type="EMBL" id="JBEWYP010000001">
    <property type="protein sequence ID" value="MET7028434.1"/>
    <property type="molecule type" value="Genomic_DNA"/>
</dbReference>
<name>A0ABV2TT53_9FLAO</name>
<dbReference type="PANTHER" id="PTHR45431:SF3">
    <property type="entry name" value="RHODANESE-LIKE DOMAIN-CONTAINING PROTEIN 15, CHLOROPLASTIC"/>
    <property type="match status" value="1"/>
</dbReference>
<proteinExistence type="predicted"/>
<feature type="domain" description="Rhodanese" evidence="1">
    <location>
        <begin position="32"/>
        <end position="118"/>
    </location>
</feature>
<dbReference type="InterPro" id="IPR052367">
    <property type="entry name" value="Thiosulfate_ST/Rhodanese-like"/>
</dbReference>
<dbReference type="InterPro" id="IPR036873">
    <property type="entry name" value="Rhodanese-like_dom_sf"/>
</dbReference>